<reference evidence="2" key="2">
    <citation type="submission" date="2020-05" db="UniProtKB">
        <authorList>
            <consortium name="EnsemblMetazoa"/>
        </authorList>
    </citation>
    <scope>IDENTIFICATION</scope>
    <source>
        <strain evidence="2">wikel</strain>
    </source>
</reference>
<organism>
    <name type="scientific">Ixodes scapularis</name>
    <name type="common">Black-legged tick</name>
    <name type="synonym">Deer tick</name>
    <dbReference type="NCBI Taxonomy" id="6945"/>
    <lineage>
        <taxon>Eukaryota</taxon>
        <taxon>Metazoa</taxon>
        <taxon>Ecdysozoa</taxon>
        <taxon>Arthropoda</taxon>
        <taxon>Chelicerata</taxon>
        <taxon>Arachnida</taxon>
        <taxon>Acari</taxon>
        <taxon>Parasitiformes</taxon>
        <taxon>Ixodida</taxon>
        <taxon>Ixodoidea</taxon>
        <taxon>Ixodidae</taxon>
        <taxon>Ixodinae</taxon>
        <taxon>Ixodes</taxon>
    </lineage>
</organism>
<evidence type="ECO:0000313" key="1">
    <source>
        <dbReference type="EMBL" id="EEC00447.1"/>
    </source>
</evidence>
<proteinExistence type="predicted"/>
<dbReference type="AlphaFoldDB" id="B7P1H5"/>
<evidence type="ECO:0000313" key="2">
    <source>
        <dbReference type="EnsemblMetazoa" id="ISCW015841-PA"/>
    </source>
</evidence>
<dbReference type="PaxDb" id="6945-B7P1H5"/>
<name>B7P1H5_IXOSC</name>
<dbReference type="InParanoid" id="B7P1H5"/>
<dbReference type="Proteomes" id="UP000001555">
    <property type="component" value="Unassembled WGS sequence"/>
</dbReference>
<reference evidence="1 3" key="1">
    <citation type="submission" date="2008-03" db="EMBL/GenBank/DDBJ databases">
        <title>Annotation of Ixodes scapularis.</title>
        <authorList>
            <consortium name="Ixodes scapularis Genome Project Consortium"/>
            <person name="Caler E."/>
            <person name="Hannick L.I."/>
            <person name="Bidwell S."/>
            <person name="Joardar V."/>
            <person name="Thiagarajan M."/>
            <person name="Amedeo P."/>
            <person name="Galinsky K.J."/>
            <person name="Schobel S."/>
            <person name="Inman J."/>
            <person name="Hostetler J."/>
            <person name="Miller J."/>
            <person name="Hammond M."/>
            <person name="Megy K."/>
            <person name="Lawson D."/>
            <person name="Kodira C."/>
            <person name="Sutton G."/>
            <person name="Meyer J."/>
            <person name="Hill C.A."/>
            <person name="Birren B."/>
            <person name="Nene V."/>
            <person name="Collins F."/>
            <person name="Alarcon-Chaidez F."/>
            <person name="Wikel S."/>
            <person name="Strausberg R."/>
        </authorList>
    </citation>
    <scope>NUCLEOTIDE SEQUENCE [LARGE SCALE GENOMIC DNA]</scope>
    <source>
        <strain evidence="3">Wikel</strain>
        <strain evidence="1">Wikel colony</strain>
    </source>
</reference>
<dbReference type="VEuPathDB" id="VectorBase:ISCW015841"/>
<dbReference type="EMBL" id="ABJB010793475">
    <property type="status" value="NOT_ANNOTATED_CDS"/>
    <property type="molecule type" value="Genomic_DNA"/>
</dbReference>
<dbReference type="EnsemblMetazoa" id="ISCW015841-RA">
    <property type="protein sequence ID" value="ISCW015841-PA"/>
    <property type="gene ID" value="ISCW015841"/>
</dbReference>
<protein>
    <submittedName>
        <fullName evidence="1 2">Uncharacterized protein</fullName>
    </submittedName>
</protein>
<dbReference type="VEuPathDB" id="VectorBase:ISCI015841"/>
<accession>B7P1H5</accession>
<sequence length="75" mass="8462">MPAHILSISDILRDEYEDYCPNMAYKNAPEAPEAFEGSEENLTDSDRYRCISKDNCEAQAANKGCRASDSVNRDR</sequence>
<dbReference type="HOGENOM" id="CLU_2673822_0_0_1"/>
<gene>
    <name evidence="1" type="ORF">IscW_ISCW015841</name>
</gene>
<keyword evidence="3" id="KW-1185">Reference proteome</keyword>
<evidence type="ECO:0000313" key="3">
    <source>
        <dbReference type="Proteomes" id="UP000001555"/>
    </source>
</evidence>
<dbReference type="EMBL" id="DS616883">
    <property type="protein sequence ID" value="EEC00447.1"/>
    <property type="molecule type" value="Genomic_DNA"/>
</dbReference>